<protein>
    <submittedName>
        <fullName evidence="1">Uncharacterized protein</fullName>
    </submittedName>
</protein>
<sequence>MHKRYTFGRQNENLLHKNGAIAGKIPYIRKKFQNDTKIVLLSFVILIKYN</sequence>
<accession>A0A0R1ZPX6</accession>
<comment type="caution">
    <text evidence="1">The sequence shown here is derived from an EMBL/GenBank/DDBJ whole genome shotgun (WGS) entry which is preliminary data.</text>
</comment>
<dbReference type="Proteomes" id="UP000051679">
    <property type="component" value="Unassembled WGS sequence"/>
</dbReference>
<dbReference type="PATRIC" id="fig|1291052.5.peg.2090"/>
<dbReference type="EMBL" id="AYYO01000003">
    <property type="protein sequence ID" value="KRM56549.1"/>
    <property type="molecule type" value="Genomic_DNA"/>
</dbReference>
<evidence type="ECO:0000313" key="2">
    <source>
        <dbReference type="Proteomes" id="UP000051679"/>
    </source>
</evidence>
<reference evidence="1 2" key="1">
    <citation type="journal article" date="2015" name="Genome Announc.">
        <title>Expanding the biotechnology potential of lactobacilli through comparative genomics of 213 strains and associated genera.</title>
        <authorList>
            <person name="Sun Z."/>
            <person name="Harris H.M."/>
            <person name="McCann A."/>
            <person name="Guo C."/>
            <person name="Argimon S."/>
            <person name="Zhang W."/>
            <person name="Yang X."/>
            <person name="Jeffery I.B."/>
            <person name="Cooney J.C."/>
            <person name="Kagawa T.F."/>
            <person name="Liu W."/>
            <person name="Song Y."/>
            <person name="Salvetti E."/>
            <person name="Wrobel A."/>
            <person name="Rasinkangas P."/>
            <person name="Parkhill J."/>
            <person name="Rea M.C."/>
            <person name="O'Sullivan O."/>
            <person name="Ritari J."/>
            <person name="Douillard F.P."/>
            <person name="Paul Ross R."/>
            <person name="Yang R."/>
            <person name="Briner A.E."/>
            <person name="Felis G.E."/>
            <person name="de Vos W.M."/>
            <person name="Barrangou R."/>
            <person name="Klaenhammer T.R."/>
            <person name="Caufield P.W."/>
            <person name="Cui Y."/>
            <person name="Zhang H."/>
            <person name="O'Toole P.W."/>
        </authorList>
    </citation>
    <scope>NUCLEOTIDE SEQUENCE [LARGE SCALE GENOMIC DNA]</scope>
    <source>
        <strain evidence="1 2">DSM 20505</strain>
    </source>
</reference>
<dbReference type="AlphaFoldDB" id="A0A0R1ZPX6"/>
<keyword evidence="2" id="KW-1185">Reference proteome</keyword>
<dbReference type="STRING" id="1291052.FC18_GL002029"/>
<organism evidence="1 2">
    <name type="scientific">Lacticaseibacillus sharpeae JCM 1186 = DSM 20505</name>
    <dbReference type="NCBI Taxonomy" id="1291052"/>
    <lineage>
        <taxon>Bacteria</taxon>
        <taxon>Bacillati</taxon>
        <taxon>Bacillota</taxon>
        <taxon>Bacilli</taxon>
        <taxon>Lactobacillales</taxon>
        <taxon>Lactobacillaceae</taxon>
        <taxon>Lacticaseibacillus</taxon>
    </lineage>
</organism>
<evidence type="ECO:0000313" key="1">
    <source>
        <dbReference type="EMBL" id="KRM56549.1"/>
    </source>
</evidence>
<gene>
    <name evidence="1" type="ORF">FC18_GL002029</name>
</gene>
<proteinExistence type="predicted"/>
<name>A0A0R1ZPX6_9LACO</name>